<reference evidence="5" key="1">
    <citation type="submission" date="2021-02" db="EMBL/GenBank/DDBJ databases">
        <authorList>
            <person name="Dougan E. K."/>
            <person name="Rhodes N."/>
            <person name="Thang M."/>
            <person name="Chan C."/>
        </authorList>
    </citation>
    <scope>NUCLEOTIDE SEQUENCE</scope>
</reference>
<dbReference type="Pfam" id="PF00004">
    <property type="entry name" value="AAA"/>
    <property type="match status" value="3"/>
</dbReference>
<dbReference type="SUPFAM" id="SSF52540">
    <property type="entry name" value="P-loop containing nucleoside triphosphate hydrolases"/>
    <property type="match status" value="3"/>
</dbReference>
<dbReference type="GO" id="GO:0005524">
    <property type="term" value="F:ATP binding"/>
    <property type="evidence" value="ECO:0007669"/>
    <property type="project" value="UniProtKB-KW"/>
</dbReference>
<dbReference type="AlphaFoldDB" id="A0A813E3C9"/>
<dbReference type="InterPro" id="IPR000641">
    <property type="entry name" value="CbxX/CfxQ"/>
</dbReference>
<dbReference type="FunFam" id="3.40.50.300:FF:000216">
    <property type="entry name" value="Type VII secretion ATPase EccA"/>
    <property type="match status" value="1"/>
</dbReference>
<name>A0A813E3C9_POLGL</name>
<sequence>MRLRRGGHATHRVTLSSVELAEAADQLDAASPSGIEPLRMSYKVPPGAQRLVVSAGSSGRQAAHAGQQTAQAGQHAAQQLVELRGTVAEGLFFQGQWDASSLATGGVLSEGMERELMQKLSFINKDATPFAGKNVLEGLAKSLSTPLVDLLLALELHAMDSDRANVHLEQYFSALQGEVVHPLSLLALHRVAGIEKALPAFVSLFPSASDLLLPAEKAAILRLSGASESVAATALAADPVEMWEELKSAHGCESEAMENLLALTGLKKVKMAAVSVFKSSRHFLRMSPEARKANSPSLNYCFLGNPGTGKTTVARLFAEVLRDSGMRGKSAFSECTVQKLKDEGVDEFRKKAEAAMDGVLFIDEAYVLHPVGDRFKGAPIVNELLTLAENERDRLTVILAGYEDDMNSKLYAYNEGLKSRFQEVIFEDFDEPEQTKIWTDMRSQRGWTEADPRLTQVTVRRMLKNAGRKGFGNARDVRKRLEQATSCAMNRPDFDPDDMVLQIADVVGEDPRSNIKLTQVLAKIDEKIGWASIKKAVGDLVTVCGTNYQRELDGQAPLPVFMNRMFLGNPGTGKTTCAKLYGQVLKHLGFLSVGEVVCKTAGDLGGAVVGEAQQKTLAVLQGASGKVLVIDEAYNLDDSLYGTQALDTIVEKVQGSENDDIAVLLLGYEAPMLAMLRKQNPGLARRFSPEQAFYFEDYTDKELLPILSASCRAKNVKMSLEFQEKALRKLGILRRSEANFGNAGAVDNLLKAALLKASSRAGAGDGEVRLEECDVDIGPMDEGDAAGDVFAPLDKLYRMDGIKTKLQQLSNAFTVAQQEGAETPELGHFVFTGSPGTGKTSVARVMAKILFDLRLIGRNHVIETSGLNLTGEFLGQAFVNIFCFFQKKSKFNRIFAIFYNRRWMSSWMQRKAACCLSTRPMSSEVGRTALRLARPLWPP</sequence>
<evidence type="ECO:0000313" key="6">
    <source>
        <dbReference type="Proteomes" id="UP000654075"/>
    </source>
</evidence>
<dbReference type="Gene3D" id="3.40.50.300">
    <property type="entry name" value="P-loop containing nucleotide triphosphate hydrolases"/>
    <property type="match status" value="3"/>
</dbReference>
<dbReference type="Proteomes" id="UP000654075">
    <property type="component" value="Unassembled WGS sequence"/>
</dbReference>
<dbReference type="InterPro" id="IPR027417">
    <property type="entry name" value="P-loop_NTPase"/>
</dbReference>
<dbReference type="EMBL" id="CAJNNV010006224">
    <property type="protein sequence ID" value="CAE8593269.1"/>
    <property type="molecule type" value="Genomic_DNA"/>
</dbReference>
<evidence type="ECO:0000313" key="5">
    <source>
        <dbReference type="EMBL" id="CAE8593269.1"/>
    </source>
</evidence>
<feature type="domain" description="AAA+ ATPase" evidence="4">
    <location>
        <begin position="296"/>
        <end position="431"/>
    </location>
</feature>
<evidence type="ECO:0000256" key="3">
    <source>
        <dbReference type="ARBA" id="ARBA00022840"/>
    </source>
</evidence>
<keyword evidence="3" id="KW-0067">ATP-binding</keyword>
<accession>A0A813E3C9</accession>
<keyword evidence="6" id="KW-1185">Reference proteome</keyword>
<dbReference type="SMART" id="SM00382">
    <property type="entry name" value="AAA"/>
    <property type="match status" value="2"/>
</dbReference>
<evidence type="ECO:0000259" key="4">
    <source>
        <dbReference type="SMART" id="SM00382"/>
    </source>
</evidence>
<gene>
    <name evidence="5" type="ORF">PGLA1383_LOCUS11866</name>
</gene>
<dbReference type="GO" id="GO:0016887">
    <property type="term" value="F:ATP hydrolysis activity"/>
    <property type="evidence" value="ECO:0007669"/>
    <property type="project" value="InterPro"/>
</dbReference>
<dbReference type="Gene3D" id="1.10.8.60">
    <property type="match status" value="2"/>
</dbReference>
<dbReference type="PANTHER" id="PTHR43392:SF2">
    <property type="entry name" value="AAA-TYPE ATPASE FAMILY PROTEIN _ ANKYRIN REPEAT FAMILY PROTEIN"/>
    <property type="match status" value="1"/>
</dbReference>
<protein>
    <recommendedName>
        <fullName evidence="4">AAA+ ATPase domain-containing protein</fullName>
    </recommendedName>
</protein>
<dbReference type="InterPro" id="IPR003959">
    <property type="entry name" value="ATPase_AAA_core"/>
</dbReference>
<keyword evidence="2" id="KW-0547">Nucleotide-binding</keyword>
<dbReference type="CDD" id="cd00009">
    <property type="entry name" value="AAA"/>
    <property type="match status" value="1"/>
</dbReference>
<evidence type="ECO:0000256" key="2">
    <source>
        <dbReference type="ARBA" id="ARBA00022741"/>
    </source>
</evidence>
<dbReference type="OMA" id="YGDIPYE"/>
<dbReference type="InterPro" id="IPR050773">
    <property type="entry name" value="CbxX/CfxQ_RuBisCO_ESX"/>
</dbReference>
<dbReference type="PANTHER" id="PTHR43392">
    <property type="entry name" value="AAA-TYPE ATPASE FAMILY PROTEIN / ANKYRIN REPEAT FAMILY PROTEIN"/>
    <property type="match status" value="1"/>
</dbReference>
<dbReference type="PRINTS" id="PR00819">
    <property type="entry name" value="CBXCFQXSUPER"/>
</dbReference>
<organism evidence="5 6">
    <name type="scientific">Polarella glacialis</name>
    <name type="common">Dinoflagellate</name>
    <dbReference type="NCBI Taxonomy" id="89957"/>
    <lineage>
        <taxon>Eukaryota</taxon>
        <taxon>Sar</taxon>
        <taxon>Alveolata</taxon>
        <taxon>Dinophyceae</taxon>
        <taxon>Suessiales</taxon>
        <taxon>Suessiaceae</taxon>
        <taxon>Polarella</taxon>
    </lineage>
</organism>
<feature type="domain" description="AAA+ ATPase" evidence="4">
    <location>
        <begin position="560"/>
        <end position="736"/>
    </location>
</feature>
<comment type="caution">
    <text evidence="5">The sequence shown here is derived from an EMBL/GenBank/DDBJ whole genome shotgun (WGS) entry which is preliminary data.</text>
</comment>
<dbReference type="OrthoDB" id="2423195at2759"/>
<proteinExistence type="inferred from homology"/>
<evidence type="ECO:0000256" key="1">
    <source>
        <dbReference type="ARBA" id="ARBA00010378"/>
    </source>
</evidence>
<dbReference type="InterPro" id="IPR003593">
    <property type="entry name" value="AAA+_ATPase"/>
</dbReference>
<comment type="similarity">
    <text evidence="1">Belongs to the CbxX/CfxQ family.</text>
</comment>